<reference evidence="4 5" key="1">
    <citation type="journal article" date="2005" name="PLoS Biol.">
        <title>The genomes of Oryza sativa: a history of duplications.</title>
        <authorList>
            <person name="Yu J."/>
            <person name="Wang J."/>
            <person name="Lin W."/>
            <person name="Li S."/>
            <person name="Li H."/>
            <person name="Zhou J."/>
            <person name="Ni P."/>
            <person name="Dong W."/>
            <person name="Hu S."/>
            <person name="Zeng C."/>
            <person name="Zhang J."/>
            <person name="Zhang Y."/>
            <person name="Li R."/>
            <person name="Xu Z."/>
            <person name="Li S."/>
            <person name="Li X."/>
            <person name="Zheng H."/>
            <person name="Cong L."/>
            <person name="Lin L."/>
            <person name="Yin J."/>
            <person name="Geng J."/>
            <person name="Li G."/>
            <person name="Shi J."/>
            <person name="Liu J."/>
            <person name="Lv H."/>
            <person name="Li J."/>
            <person name="Wang J."/>
            <person name="Deng Y."/>
            <person name="Ran L."/>
            <person name="Shi X."/>
            <person name="Wang X."/>
            <person name="Wu Q."/>
            <person name="Li C."/>
            <person name="Ren X."/>
            <person name="Wang J."/>
            <person name="Wang X."/>
            <person name="Li D."/>
            <person name="Liu D."/>
            <person name="Zhang X."/>
            <person name="Ji Z."/>
            <person name="Zhao W."/>
            <person name="Sun Y."/>
            <person name="Zhang Z."/>
            <person name="Bao J."/>
            <person name="Han Y."/>
            <person name="Dong L."/>
            <person name="Ji J."/>
            <person name="Chen P."/>
            <person name="Wu S."/>
            <person name="Liu J."/>
            <person name="Xiao Y."/>
            <person name="Bu D."/>
            <person name="Tan J."/>
            <person name="Yang L."/>
            <person name="Ye C."/>
            <person name="Zhang J."/>
            <person name="Xu J."/>
            <person name="Zhou Y."/>
            <person name="Yu Y."/>
            <person name="Zhang B."/>
            <person name="Zhuang S."/>
            <person name="Wei H."/>
            <person name="Liu B."/>
            <person name="Lei M."/>
            <person name="Yu H."/>
            <person name="Li Y."/>
            <person name="Xu H."/>
            <person name="Wei S."/>
            <person name="He X."/>
            <person name="Fang L."/>
            <person name="Zhang Z."/>
            <person name="Zhang Y."/>
            <person name="Huang X."/>
            <person name="Su Z."/>
            <person name="Tong W."/>
            <person name="Li J."/>
            <person name="Tong Z."/>
            <person name="Li S."/>
            <person name="Ye J."/>
            <person name="Wang L."/>
            <person name="Fang L."/>
            <person name="Lei T."/>
            <person name="Chen C."/>
            <person name="Chen H."/>
            <person name="Xu Z."/>
            <person name="Li H."/>
            <person name="Huang H."/>
            <person name="Zhang F."/>
            <person name="Xu H."/>
            <person name="Li N."/>
            <person name="Zhao C."/>
            <person name="Li S."/>
            <person name="Dong L."/>
            <person name="Huang Y."/>
            <person name="Li L."/>
            <person name="Xi Y."/>
            <person name="Qi Q."/>
            <person name="Li W."/>
            <person name="Zhang B."/>
            <person name="Hu W."/>
            <person name="Zhang Y."/>
            <person name="Tian X."/>
            <person name="Jiao Y."/>
            <person name="Liang X."/>
            <person name="Jin J."/>
            <person name="Gao L."/>
            <person name="Zheng W."/>
            <person name="Hao B."/>
            <person name="Liu S."/>
            <person name="Wang W."/>
            <person name="Yuan L."/>
            <person name="Cao M."/>
            <person name="McDermott J."/>
            <person name="Samudrala R."/>
            <person name="Wang J."/>
            <person name="Wong G.K."/>
            <person name="Yang H."/>
        </authorList>
    </citation>
    <scope>NUCLEOTIDE SEQUENCE [LARGE SCALE GENOMIC DNA]</scope>
    <source>
        <strain evidence="5">cv. 93-11</strain>
    </source>
</reference>
<feature type="domain" description="Myb/SANT-like" evidence="3">
    <location>
        <begin position="14"/>
        <end position="95"/>
    </location>
</feature>
<evidence type="ECO:0000313" key="4">
    <source>
        <dbReference type="EMBL" id="EAY83077.1"/>
    </source>
</evidence>
<dbReference type="PANTHER" id="PTHR47127">
    <property type="entry name" value="10A19I.15"/>
    <property type="match status" value="1"/>
</dbReference>
<feature type="region of interest" description="Disordered" evidence="1">
    <location>
        <begin position="544"/>
        <end position="605"/>
    </location>
</feature>
<proteinExistence type="predicted"/>
<evidence type="ECO:0000313" key="5">
    <source>
        <dbReference type="Proteomes" id="UP000007015"/>
    </source>
</evidence>
<sequence length="605" mass="67186">MEGSGQSDKGGHVTWTSSMSTYMLEYLEGIVASGNKTSSGFKQVHLKACAKALNDHFNINLTSDQITNHIRTWKRKYSKIADLRKLSAALWDDDNFIISLDHKHYADHIKSPATRSKAVVARVVDLIRAESAEQQSMAEGRRTSTHSPSQAIAKSPVDNLLQSQALYMQSETPNFSNLASWIPEGRMDPTKAFRVTIKMGSYMAKDDSGRIEYITARSIRKVVDKEECSLLTIVDYLRDEFRWGSKQYLSCFFWDKCATELAAINSDAELIEVFEMYFVERAIQLNMFVQDIGPKWSGKLMLGMTMEAVMMSQNTSSAQNFSQPSSVVEQRTPQLSIIPVPPAAPNLSITPAAAPNLSDPSAAQNKEDASPNKEVELVLPSVAVTADDYVGVDDEGIYGVAPMVGPIPEVEIGEDPTEHLLEREDEITDSVPCEPCPVVDYQNPAIKINEVFPDKISFLKALRHFAILKQFEFGIDYSDKTKFGASCCDPDCKWRIHASRLQDEHSFQIKTVGSDHECTSTSFSSDKMASSKWVTLNVMDWPRTSNTTKATKTSKATKRTAPKGKKATIQPTSTPPRDPTLVVPSSSPLTRSRKRLLEANNCEAP</sequence>
<dbReference type="Gramene" id="BGIOSGA037379-TA">
    <property type="protein sequence ID" value="BGIOSGA037379-PA"/>
    <property type="gene ID" value="BGIOSGA037379"/>
</dbReference>
<evidence type="ECO:0000256" key="1">
    <source>
        <dbReference type="SAM" id="MobiDB-lite"/>
    </source>
</evidence>
<dbReference type="AlphaFoldDB" id="A2ZKE3"/>
<gene>
    <name evidence="4" type="ORF">OsI_38297</name>
</gene>
<protein>
    <recommendedName>
        <fullName evidence="6">Transposase MuDR plant domain-containing protein</fullName>
    </recommendedName>
</protein>
<feature type="compositionally biased region" description="Low complexity" evidence="1">
    <location>
        <begin position="544"/>
        <end position="554"/>
    </location>
</feature>
<evidence type="ECO:0000259" key="3">
    <source>
        <dbReference type="Pfam" id="PF12776"/>
    </source>
</evidence>
<dbReference type="EMBL" id="CM000137">
    <property type="protein sequence ID" value="EAY83077.1"/>
    <property type="molecule type" value="Genomic_DNA"/>
</dbReference>
<dbReference type="InterPro" id="IPR024752">
    <property type="entry name" value="Myb/SANT-like_dom"/>
</dbReference>
<dbReference type="InterPro" id="IPR004332">
    <property type="entry name" value="Transposase_MuDR"/>
</dbReference>
<dbReference type="Proteomes" id="UP000007015">
    <property type="component" value="Chromosome 12"/>
</dbReference>
<feature type="compositionally biased region" description="Basic residues" evidence="1">
    <location>
        <begin position="555"/>
        <end position="566"/>
    </location>
</feature>
<feature type="region of interest" description="Disordered" evidence="1">
    <location>
        <begin position="349"/>
        <end position="372"/>
    </location>
</feature>
<dbReference type="Pfam" id="PF12776">
    <property type="entry name" value="Myb_DNA-bind_3"/>
    <property type="match status" value="1"/>
</dbReference>
<dbReference type="Pfam" id="PF03108">
    <property type="entry name" value="DBD_Tnp_Mut"/>
    <property type="match status" value="1"/>
</dbReference>
<accession>A2ZKE3</accession>
<feature type="domain" description="Transposase MuDR plant" evidence="2">
    <location>
        <begin position="451"/>
        <end position="509"/>
    </location>
</feature>
<dbReference type="HOGENOM" id="CLU_451589_0_0_1"/>
<evidence type="ECO:0008006" key="6">
    <source>
        <dbReference type="Google" id="ProtNLM"/>
    </source>
</evidence>
<organism evidence="4 5">
    <name type="scientific">Oryza sativa subsp. indica</name>
    <name type="common">Rice</name>
    <dbReference type="NCBI Taxonomy" id="39946"/>
    <lineage>
        <taxon>Eukaryota</taxon>
        <taxon>Viridiplantae</taxon>
        <taxon>Streptophyta</taxon>
        <taxon>Embryophyta</taxon>
        <taxon>Tracheophyta</taxon>
        <taxon>Spermatophyta</taxon>
        <taxon>Magnoliopsida</taxon>
        <taxon>Liliopsida</taxon>
        <taxon>Poales</taxon>
        <taxon>Poaceae</taxon>
        <taxon>BOP clade</taxon>
        <taxon>Oryzoideae</taxon>
        <taxon>Oryzeae</taxon>
        <taxon>Oryzinae</taxon>
        <taxon>Oryza</taxon>
        <taxon>Oryza sativa</taxon>
    </lineage>
</organism>
<keyword evidence="5" id="KW-1185">Reference proteome</keyword>
<evidence type="ECO:0000259" key="2">
    <source>
        <dbReference type="Pfam" id="PF03108"/>
    </source>
</evidence>
<name>A2ZKE3_ORYSI</name>